<dbReference type="PROSITE" id="PS51140">
    <property type="entry name" value="CUE"/>
    <property type="match status" value="1"/>
</dbReference>
<organism evidence="2 3">
    <name type="scientific">Polyplax serrata</name>
    <name type="common">Common mouse louse</name>
    <dbReference type="NCBI Taxonomy" id="468196"/>
    <lineage>
        <taxon>Eukaryota</taxon>
        <taxon>Metazoa</taxon>
        <taxon>Ecdysozoa</taxon>
        <taxon>Arthropoda</taxon>
        <taxon>Hexapoda</taxon>
        <taxon>Insecta</taxon>
        <taxon>Pterygota</taxon>
        <taxon>Neoptera</taxon>
        <taxon>Paraneoptera</taxon>
        <taxon>Psocodea</taxon>
        <taxon>Troctomorpha</taxon>
        <taxon>Phthiraptera</taxon>
        <taxon>Anoplura</taxon>
        <taxon>Polyplacidae</taxon>
        <taxon>Polyplax</taxon>
    </lineage>
</organism>
<dbReference type="Proteomes" id="UP001359485">
    <property type="component" value="Unassembled WGS sequence"/>
</dbReference>
<dbReference type="EMBL" id="JAWJWF010000002">
    <property type="protein sequence ID" value="KAK6637877.1"/>
    <property type="molecule type" value="Genomic_DNA"/>
</dbReference>
<keyword evidence="3" id="KW-1185">Reference proteome</keyword>
<sequence>MANSNSNEDHEVQIQSTTQLDFRQAMQDFKTMFPEMDHDVIEEVLRANQGAVDATIDQLLSMTTDNLNEALRLHLEKVEGNDLIKNPVSNFSRNTECDMAVSSSSKRWHPPLLGPLPPTFLRIDRHNQMSLADCTEDERIALFLQNEEFLSELRVNQDFMNTLNLDVGEKVTGGPDIEIFKERLKNMGKMSRNKFSQLSRMFQRRKKNRSAKGILDQSASGDSMLLGAEPLLSDNLDQASGQKDKFLK</sequence>
<feature type="domain" description="CUE" evidence="1">
    <location>
        <begin position="21"/>
        <end position="64"/>
    </location>
</feature>
<dbReference type="PANTHER" id="PTHR13467">
    <property type="entry name" value="CUE DOMAIN CONTAINING PROTEIN 1"/>
    <property type="match status" value="1"/>
</dbReference>
<protein>
    <recommendedName>
        <fullName evidence="1">CUE domain-containing protein</fullName>
    </recommendedName>
</protein>
<name>A0ABR1BC25_POLSC</name>
<dbReference type="SUPFAM" id="SSF46934">
    <property type="entry name" value="UBA-like"/>
    <property type="match status" value="1"/>
</dbReference>
<comment type="caution">
    <text evidence="2">The sequence shown here is derived from an EMBL/GenBank/DDBJ whole genome shotgun (WGS) entry which is preliminary data.</text>
</comment>
<dbReference type="InterPro" id="IPR003892">
    <property type="entry name" value="CUE"/>
</dbReference>
<dbReference type="InterPro" id="IPR040192">
    <property type="entry name" value="CUEDC1"/>
</dbReference>
<evidence type="ECO:0000313" key="2">
    <source>
        <dbReference type="EMBL" id="KAK6637877.1"/>
    </source>
</evidence>
<accession>A0ABR1BC25</accession>
<gene>
    <name evidence="2" type="ORF">RUM44_008299</name>
</gene>
<dbReference type="InterPro" id="IPR009060">
    <property type="entry name" value="UBA-like_sf"/>
</dbReference>
<dbReference type="PANTHER" id="PTHR13467:SF3">
    <property type="entry name" value="CUE DOMAIN-CONTAINING PROTEIN 1"/>
    <property type="match status" value="1"/>
</dbReference>
<evidence type="ECO:0000313" key="3">
    <source>
        <dbReference type="Proteomes" id="UP001359485"/>
    </source>
</evidence>
<dbReference type="Pfam" id="PF02845">
    <property type="entry name" value="CUE"/>
    <property type="match status" value="1"/>
</dbReference>
<dbReference type="CDD" id="cd14366">
    <property type="entry name" value="CUE_CUED1"/>
    <property type="match status" value="1"/>
</dbReference>
<proteinExistence type="predicted"/>
<dbReference type="SMART" id="SM00546">
    <property type="entry name" value="CUE"/>
    <property type="match status" value="1"/>
</dbReference>
<evidence type="ECO:0000259" key="1">
    <source>
        <dbReference type="PROSITE" id="PS51140"/>
    </source>
</evidence>
<reference evidence="2 3" key="1">
    <citation type="submission" date="2023-09" db="EMBL/GenBank/DDBJ databases">
        <title>Genomes of two closely related lineages of the louse Polyplax serrata with different host specificities.</title>
        <authorList>
            <person name="Martinu J."/>
            <person name="Tarabai H."/>
            <person name="Stefka J."/>
            <person name="Hypsa V."/>
        </authorList>
    </citation>
    <scope>NUCLEOTIDE SEQUENCE [LARGE SCALE GENOMIC DNA]</scope>
    <source>
        <strain evidence="2">98ZLc_SE</strain>
    </source>
</reference>
<dbReference type="Gene3D" id="1.10.8.10">
    <property type="entry name" value="DNA helicase RuvA subunit, C-terminal domain"/>
    <property type="match status" value="1"/>
</dbReference>
<dbReference type="InterPro" id="IPR040195">
    <property type="entry name" value="CUE_CUED1"/>
</dbReference>